<dbReference type="InterPro" id="IPR002401">
    <property type="entry name" value="Cyt_P450_E_grp-I"/>
</dbReference>
<sequence length="238" mass="27099">KEHPLEVGQSDRKRRLDFLDILLTATDDQGRGLDRQEIQDEVDTFTFEGHDTTGSALGWAIYALGQNPEIQGKVYKEVITVLEDRTHVKLEDIRSFTYLSQYIKEVMRVYSPVPMIARRSAKTLVLDGFEIPPGIRIDINIHATHHNPAVWDKPEEFNPDRYGAVNKDENDTFGFIPFSAGSRNCIGQVFALNELKICLAKFVKRFEVFPDPGHKPEMVPDIVTRSTTGLKVIIKKRC</sequence>
<dbReference type="PANTHER" id="PTHR24291">
    <property type="entry name" value="CYTOCHROME P450 FAMILY 4"/>
    <property type="match status" value="1"/>
</dbReference>
<keyword evidence="2" id="KW-0479">Metal-binding</keyword>
<feature type="non-terminal residue" evidence="3">
    <location>
        <position position="238"/>
    </location>
</feature>
<dbReference type="SUPFAM" id="SSF48264">
    <property type="entry name" value="Cytochrome P450"/>
    <property type="match status" value="1"/>
</dbReference>
<protein>
    <submittedName>
        <fullName evidence="3">CP4AP-like protein</fullName>
    </submittedName>
</protein>
<evidence type="ECO:0000313" key="3">
    <source>
        <dbReference type="EMBL" id="WAR21049.1"/>
    </source>
</evidence>
<dbReference type="Pfam" id="PF00067">
    <property type="entry name" value="p450"/>
    <property type="match status" value="1"/>
</dbReference>
<accession>A0ABY7FJJ8</accession>
<keyword evidence="2" id="KW-0349">Heme</keyword>
<evidence type="ECO:0000256" key="1">
    <source>
        <dbReference type="ARBA" id="ARBA00010617"/>
    </source>
</evidence>
<dbReference type="EMBL" id="CP111023">
    <property type="protein sequence ID" value="WAR21049.1"/>
    <property type="molecule type" value="Genomic_DNA"/>
</dbReference>
<keyword evidence="4" id="KW-1185">Reference proteome</keyword>
<evidence type="ECO:0000313" key="4">
    <source>
        <dbReference type="Proteomes" id="UP001164746"/>
    </source>
</evidence>
<organism evidence="3 4">
    <name type="scientific">Mya arenaria</name>
    <name type="common">Soft-shell clam</name>
    <dbReference type="NCBI Taxonomy" id="6604"/>
    <lineage>
        <taxon>Eukaryota</taxon>
        <taxon>Metazoa</taxon>
        <taxon>Spiralia</taxon>
        <taxon>Lophotrochozoa</taxon>
        <taxon>Mollusca</taxon>
        <taxon>Bivalvia</taxon>
        <taxon>Autobranchia</taxon>
        <taxon>Heteroconchia</taxon>
        <taxon>Euheterodonta</taxon>
        <taxon>Imparidentia</taxon>
        <taxon>Neoheterodontei</taxon>
        <taxon>Myida</taxon>
        <taxon>Myoidea</taxon>
        <taxon>Myidae</taxon>
        <taxon>Mya</taxon>
    </lineage>
</organism>
<dbReference type="PRINTS" id="PR00385">
    <property type="entry name" value="P450"/>
</dbReference>
<reference evidence="3" key="1">
    <citation type="submission" date="2022-11" db="EMBL/GenBank/DDBJ databases">
        <title>Centuries of genome instability and evolution in soft-shell clam transmissible cancer (bioRxiv).</title>
        <authorList>
            <person name="Hart S.F.M."/>
            <person name="Yonemitsu M.A."/>
            <person name="Giersch R.M."/>
            <person name="Beal B.F."/>
            <person name="Arriagada G."/>
            <person name="Davis B.W."/>
            <person name="Ostrander E.A."/>
            <person name="Goff S.P."/>
            <person name="Metzger M.J."/>
        </authorList>
    </citation>
    <scope>NUCLEOTIDE SEQUENCE</scope>
    <source>
        <strain evidence="3">MELC-2E11</strain>
        <tissue evidence="3">Siphon/mantle</tissue>
    </source>
</reference>
<dbReference type="InterPro" id="IPR036396">
    <property type="entry name" value="Cyt_P450_sf"/>
</dbReference>
<dbReference type="InterPro" id="IPR001128">
    <property type="entry name" value="Cyt_P450"/>
</dbReference>
<dbReference type="InterPro" id="IPR050196">
    <property type="entry name" value="Cytochrome_P450_Monoox"/>
</dbReference>
<dbReference type="PANTHER" id="PTHR24291:SF201">
    <property type="entry name" value="CYTOCHROME P450, FAMILY 4, SUBFAMILY B, POLYPEPTIDE 7"/>
    <property type="match status" value="1"/>
</dbReference>
<keyword evidence="2" id="KW-0408">Iron</keyword>
<keyword evidence="2" id="KW-0560">Oxidoreductase</keyword>
<dbReference type="Proteomes" id="UP001164746">
    <property type="component" value="Chromosome 12"/>
</dbReference>
<dbReference type="Gene3D" id="1.10.630.10">
    <property type="entry name" value="Cytochrome P450"/>
    <property type="match status" value="1"/>
</dbReference>
<comment type="similarity">
    <text evidence="1 2">Belongs to the cytochrome P450 family.</text>
</comment>
<name>A0ABY7FJJ8_MYAAR</name>
<dbReference type="PRINTS" id="PR00463">
    <property type="entry name" value="EP450I"/>
</dbReference>
<proteinExistence type="inferred from homology"/>
<keyword evidence="2" id="KW-0503">Monooxygenase</keyword>
<gene>
    <name evidence="3" type="ORF">MAR_015023</name>
</gene>
<dbReference type="InterPro" id="IPR017972">
    <property type="entry name" value="Cyt_P450_CS"/>
</dbReference>
<evidence type="ECO:0000256" key="2">
    <source>
        <dbReference type="RuleBase" id="RU000461"/>
    </source>
</evidence>
<dbReference type="PROSITE" id="PS00086">
    <property type="entry name" value="CYTOCHROME_P450"/>
    <property type="match status" value="1"/>
</dbReference>